<reference evidence="1" key="1">
    <citation type="submission" date="2016-04" db="EMBL/GenBank/DDBJ databases">
        <authorList>
            <person name="Evans L.H."/>
            <person name="Alamgir A."/>
            <person name="Owens N."/>
            <person name="Weber N.D."/>
            <person name="Virtaneva K."/>
            <person name="Barbian K."/>
            <person name="Babar A."/>
            <person name="Rosenke K."/>
        </authorList>
    </citation>
    <scope>NUCLEOTIDE SEQUENCE</scope>
    <source>
        <strain evidence="1">Nono1</strain>
    </source>
</reference>
<evidence type="ECO:0000313" key="1">
    <source>
        <dbReference type="EMBL" id="SBO98010.1"/>
    </source>
</evidence>
<protein>
    <submittedName>
        <fullName evidence="1">Uncharacterized protein</fullName>
    </submittedName>
</protein>
<proteinExistence type="predicted"/>
<gene>
    <name evidence="1" type="ORF">BN4615_P7526</name>
</gene>
<name>A0A1M4EGR3_9ACTN</name>
<sequence length="54" mass="6107">MIHQADGQIPVRCHATPSKRSVFLGRPYSCWVVVCTSHDQLTANHLPEHARKAR</sequence>
<dbReference type="AlphaFoldDB" id="A0A1M4EGR3"/>
<organism evidence="1">
    <name type="scientific">Nonomuraea gerenzanensis</name>
    <dbReference type="NCBI Taxonomy" id="93944"/>
    <lineage>
        <taxon>Bacteria</taxon>
        <taxon>Bacillati</taxon>
        <taxon>Actinomycetota</taxon>
        <taxon>Actinomycetes</taxon>
        <taxon>Streptosporangiales</taxon>
        <taxon>Streptosporangiaceae</taxon>
        <taxon>Nonomuraea</taxon>
    </lineage>
</organism>
<accession>A0A1M4EGR3</accession>
<dbReference type="EMBL" id="LT559118">
    <property type="protein sequence ID" value="SBO98010.1"/>
    <property type="molecule type" value="Genomic_DNA"/>
</dbReference>